<feature type="compositionally biased region" description="Basic and acidic residues" evidence="1">
    <location>
        <begin position="31"/>
        <end position="47"/>
    </location>
</feature>
<feature type="region of interest" description="Disordered" evidence="1">
    <location>
        <begin position="1"/>
        <end position="47"/>
    </location>
</feature>
<feature type="compositionally biased region" description="Basic and acidic residues" evidence="1">
    <location>
        <begin position="7"/>
        <end position="17"/>
    </location>
</feature>
<name>A0A7Y0M0P2_CELFI</name>
<dbReference type="Proteomes" id="UP000562124">
    <property type="component" value="Unassembled WGS sequence"/>
</dbReference>
<protein>
    <submittedName>
        <fullName evidence="2">Uncharacterized protein</fullName>
    </submittedName>
</protein>
<proteinExistence type="predicted"/>
<comment type="caution">
    <text evidence="2">The sequence shown here is derived from an EMBL/GenBank/DDBJ whole genome shotgun (WGS) entry which is preliminary data.</text>
</comment>
<dbReference type="AlphaFoldDB" id="A0A7Y0M0P2"/>
<dbReference type="EMBL" id="JABCJJ010000051">
    <property type="protein sequence ID" value="NMR21683.1"/>
    <property type="molecule type" value="Genomic_DNA"/>
</dbReference>
<evidence type="ECO:0000313" key="3">
    <source>
        <dbReference type="Proteomes" id="UP000562124"/>
    </source>
</evidence>
<gene>
    <name evidence="2" type="ORF">HIR71_15925</name>
</gene>
<accession>A0A7Y0M0P2</accession>
<keyword evidence="3" id="KW-1185">Reference proteome</keyword>
<organism evidence="2 3">
    <name type="scientific">Cellulomonas fimi</name>
    <dbReference type="NCBI Taxonomy" id="1708"/>
    <lineage>
        <taxon>Bacteria</taxon>
        <taxon>Bacillati</taxon>
        <taxon>Actinomycetota</taxon>
        <taxon>Actinomycetes</taxon>
        <taxon>Micrococcales</taxon>
        <taxon>Cellulomonadaceae</taxon>
        <taxon>Cellulomonas</taxon>
    </lineage>
</organism>
<reference evidence="2 3" key="1">
    <citation type="submission" date="2020-04" db="EMBL/GenBank/DDBJ databases">
        <title>Sequencing and Assembly of C. fimi.</title>
        <authorList>
            <person name="Ramsey A.R."/>
        </authorList>
    </citation>
    <scope>NUCLEOTIDE SEQUENCE [LARGE SCALE GENOMIC DNA]</scope>
    <source>
        <strain evidence="2 3">SB</strain>
    </source>
</reference>
<dbReference type="RefSeq" id="WP_169326047.1">
    <property type="nucleotide sequence ID" value="NZ_JABCJJ010000051.1"/>
</dbReference>
<evidence type="ECO:0000313" key="2">
    <source>
        <dbReference type="EMBL" id="NMR21683.1"/>
    </source>
</evidence>
<sequence>MAVPGRVGREGSHDDGGRQSGADARGGSADGAHEDGAHEDGVREDLDGQWRVHVTNADVRHARARWLTAYEGSAPDSLVDLLYQDYVHLVSAQAQQLADDLRRR</sequence>
<evidence type="ECO:0000256" key="1">
    <source>
        <dbReference type="SAM" id="MobiDB-lite"/>
    </source>
</evidence>